<reference evidence="3" key="1">
    <citation type="journal article" date="2020" name="Appl. Environ. Microbiol.">
        <title>Medium-Chain Fatty Acid Synthesis by 'Candidatus Weimeria bifida' gen. nov., sp. nov., and 'Candidatus Pseudoramibacter fermentans' sp. nov.</title>
        <authorList>
            <person name="Scarborough M.J."/>
            <person name="Myers K.S."/>
            <person name="Donohue T.J."/>
            <person name="Noguera D.R."/>
        </authorList>
    </citation>
    <scope>NUCLEOTIDE SEQUENCE</scope>
    <source>
        <strain evidence="3">EUB1.1</strain>
    </source>
</reference>
<dbReference type="SUPFAM" id="SSF51735">
    <property type="entry name" value="NAD(P)-binding Rossmann-fold domains"/>
    <property type="match status" value="1"/>
</dbReference>
<accession>A0A6L5GTC8</accession>
<dbReference type="EMBL" id="VOGB01000005">
    <property type="protein sequence ID" value="MQM73529.1"/>
    <property type="molecule type" value="Genomic_DNA"/>
</dbReference>
<evidence type="ECO:0000259" key="2">
    <source>
        <dbReference type="SMART" id="SM00984"/>
    </source>
</evidence>
<dbReference type="PANTHER" id="PTHR43750:SF1">
    <property type="entry name" value="GDP-MANNOSE 6-DEHYDROGENASE"/>
    <property type="match status" value="1"/>
</dbReference>
<evidence type="ECO:0000313" key="3">
    <source>
        <dbReference type="EMBL" id="MQM73529.1"/>
    </source>
</evidence>
<dbReference type="Pfam" id="PF03721">
    <property type="entry name" value="UDPG_MGDP_dh_N"/>
    <property type="match status" value="1"/>
</dbReference>
<organism evidence="3 4">
    <name type="scientific">Candidatus Pseudoramibacter fermentans</name>
    <dbReference type="NCBI Taxonomy" id="2594427"/>
    <lineage>
        <taxon>Bacteria</taxon>
        <taxon>Bacillati</taxon>
        <taxon>Bacillota</taxon>
        <taxon>Clostridia</taxon>
        <taxon>Eubacteriales</taxon>
        <taxon>Eubacteriaceae</taxon>
        <taxon>Pseudoramibacter</taxon>
    </lineage>
</organism>
<name>A0A6L5GTC8_9FIRM</name>
<dbReference type="Gene3D" id="3.40.50.720">
    <property type="entry name" value="NAD(P)-binding Rossmann-like Domain"/>
    <property type="match status" value="2"/>
</dbReference>
<evidence type="ECO:0000256" key="1">
    <source>
        <dbReference type="PIRNR" id="PIRNR000124"/>
    </source>
</evidence>
<dbReference type="AlphaFoldDB" id="A0A6L5GTC8"/>
<dbReference type="Proteomes" id="UP000473648">
    <property type="component" value="Unassembled WGS sequence"/>
</dbReference>
<dbReference type="InterPro" id="IPR036291">
    <property type="entry name" value="NAD(P)-bd_dom_sf"/>
</dbReference>
<dbReference type="Pfam" id="PF03720">
    <property type="entry name" value="UDPG_MGDP_dh_C"/>
    <property type="match status" value="1"/>
</dbReference>
<gene>
    <name evidence="3" type="ORF">FRC53_08990</name>
</gene>
<protein>
    <recommendedName>
        <fullName evidence="2">UDP-glucose/GDP-mannose dehydrogenase C-terminal domain-containing protein</fullName>
    </recommendedName>
</protein>
<dbReference type="InterPro" id="IPR001732">
    <property type="entry name" value="UDP-Glc/GDP-Man_DH_N"/>
</dbReference>
<dbReference type="GO" id="GO:0016616">
    <property type="term" value="F:oxidoreductase activity, acting on the CH-OH group of donors, NAD or NADP as acceptor"/>
    <property type="evidence" value="ECO:0007669"/>
    <property type="project" value="InterPro"/>
</dbReference>
<dbReference type="InterPro" id="IPR036220">
    <property type="entry name" value="UDP-Glc/GDP-Man_DH_C_sf"/>
</dbReference>
<evidence type="ECO:0000313" key="4">
    <source>
        <dbReference type="Proteomes" id="UP000473648"/>
    </source>
</evidence>
<comment type="caution">
    <text evidence="3">The sequence shown here is derived from an EMBL/GenBank/DDBJ whole genome shotgun (WGS) entry which is preliminary data.</text>
</comment>
<dbReference type="PIRSF" id="PIRSF000124">
    <property type="entry name" value="UDPglc_GDPman_dh"/>
    <property type="match status" value="1"/>
</dbReference>
<dbReference type="InterPro" id="IPR017476">
    <property type="entry name" value="UDP-Glc/GDP-Man"/>
</dbReference>
<comment type="similarity">
    <text evidence="1">Belongs to the UDP-glucose/GDP-mannose dehydrogenase family.</text>
</comment>
<dbReference type="PANTHER" id="PTHR43750">
    <property type="entry name" value="UDP-GLUCOSE 6-DEHYDROGENASE TUAD"/>
    <property type="match status" value="1"/>
</dbReference>
<feature type="domain" description="UDP-glucose/GDP-mannose dehydrogenase C-terminal" evidence="2">
    <location>
        <begin position="336"/>
        <end position="449"/>
    </location>
</feature>
<proteinExistence type="inferred from homology"/>
<keyword evidence="4" id="KW-1185">Reference proteome</keyword>
<dbReference type="SUPFAM" id="SSF52413">
    <property type="entry name" value="UDP-glucose/GDP-mannose dehydrogenase C-terminal domain"/>
    <property type="match status" value="1"/>
</dbReference>
<dbReference type="InterPro" id="IPR014027">
    <property type="entry name" value="UDP-Glc/GDP-Man_DH_C"/>
</dbReference>
<dbReference type="SMART" id="SM00984">
    <property type="entry name" value="UDPG_MGDP_dh_C"/>
    <property type="match status" value="1"/>
</dbReference>
<sequence>MMNTNWNANSDIKEDNRMTAGVIGLTVTGLAWAAVQAEMGLAVLATDPDEDAALGVQEEMALPGVEPGLRKALEEQIASGGLTILSQPRRIFKTCQFITLCGMTPAGEDGSPSLRLIESVVRQAAYQCPEETVLAVKATLPPGGIRALQRAADEAAADREDAAAVHVIALPELYDDGTMLKAMRRDAPIVVGADGRYQPMEAVLDVMDPDGSRRIYCTPEDAEAAAVSDAARTAFEQVLANYWQDVAADCGASGQKVLEILAKGESGRRRAGLGLSAGAGGRRLSQELNNLSAFEKQKERSLIDAFQAANTAHFEKMKAWLLPPVQKITAHGGKIAVLGLSNVPGTDDLRETPAVELLKAMAAPFEDRPIEGGKPFALYLPWGMDQAKWRLFRTRDAFTFCGSCAEATRSAELVVVLGAWPGMGRILTPALAKRMAGRQIVDVTARLDRNRIAALGLKPVGIFEKLED</sequence>
<dbReference type="GO" id="GO:0051287">
    <property type="term" value="F:NAD binding"/>
    <property type="evidence" value="ECO:0007669"/>
    <property type="project" value="InterPro"/>
</dbReference>